<feature type="transmembrane region" description="Helical" evidence="1">
    <location>
        <begin position="63"/>
        <end position="82"/>
    </location>
</feature>
<reference evidence="3" key="1">
    <citation type="journal article" date="2019" name="Int. J. Syst. Evol. Microbiol.">
        <title>The Global Catalogue of Microorganisms (GCM) 10K type strain sequencing project: providing services to taxonomists for standard genome sequencing and annotation.</title>
        <authorList>
            <consortium name="The Broad Institute Genomics Platform"/>
            <consortium name="The Broad Institute Genome Sequencing Center for Infectious Disease"/>
            <person name="Wu L."/>
            <person name="Ma J."/>
        </authorList>
    </citation>
    <scope>NUCLEOTIDE SEQUENCE [LARGE SCALE GENOMIC DNA]</scope>
    <source>
        <strain evidence="3">JCM 17939</strain>
    </source>
</reference>
<organism evidence="2 3">
    <name type="scientific">Actinoallomurus vinaceus</name>
    <dbReference type="NCBI Taxonomy" id="1080074"/>
    <lineage>
        <taxon>Bacteria</taxon>
        <taxon>Bacillati</taxon>
        <taxon>Actinomycetota</taxon>
        <taxon>Actinomycetes</taxon>
        <taxon>Streptosporangiales</taxon>
        <taxon>Thermomonosporaceae</taxon>
        <taxon>Actinoallomurus</taxon>
    </lineage>
</organism>
<feature type="transmembrane region" description="Helical" evidence="1">
    <location>
        <begin position="94"/>
        <end position="114"/>
    </location>
</feature>
<sequence length="254" mass="26213">MKAATLITGLYPPAVRDRWGADISDELEAIGPRSWPDAVTGAVRLWLRPSTWPETFAGQTRRVAAVALFVVTSATMLLLRAVEPSPAVTADTRHIATSLWLAPTLLGMALAAPLPPLRWAALRRMTVVAIRTLAGPAAALSAMVLAANTGVVRQASGLTDAALVAYYWGTLAFAAVGMCILVARVAKAAVLPSARRLGTALVLLGTGLACASLQNVLVSIKTGSVTGSLAATVALALLAAATISAGHDLQPRHS</sequence>
<gene>
    <name evidence="2" type="ORF">GCM10023196_092730</name>
</gene>
<evidence type="ECO:0008006" key="4">
    <source>
        <dbReference type="Google" id="ProtNLM"/>
    </source>
</evidence>
<comment type="caution">
    <text evidence="2">The sequence shown here is derived from an EMBL/GenBank/DDBJ whole genome shotgun (WGS) entry which is preliminary data.</text>
</comment>
<dbReference type="RefSeq" id="WP_345440907.1">
    <property type="nucleotide sequence ID" value="NZ_BAABHK010000020.1"/>
</dbReference>
<feature type="transmembrane region" description="Helical" evidence="1">
    <location>
        <begin position="166"/>
        <end position="185"/>
    </location>
</feature>
<dbReference type="Proteomes" id="UP001501442">
    <property type="component" value="Unassembled WGS sequence"/>
</dbReference>
<accession>A0ABP8UTJ8</accession>
<dbReference type="EMBL" id="BAABHK010000020">
    <property type="protein sequence ID" value="GAA4637733.1"/>
    <property type="molecule type" value="Genomic_DNA"/>
</dbReference>
<protein>
    <recommendedName>
        <fullName evidence="4">DUF1109 domain-containing protein</fullName>
    </recommendedName>
</protein>
<keyword evidence="1" id="KW-0472">Membrane</keyword>
<proteinExistence type="predicted"/>
<feature type="transmembrane region" description="Helical" evidence="1">
    <location>
        <begin position="229"/>
        <end position="249"/>
    </location>
</feature>
<evidence type="ECO:0000313" key="3">
    <source>
        <dbReference type="Proteomes" id="UP001501442"/>
    </source>
</evidence>
<feature type="transmembrane region" description="Helical" evidence="1">
    <location>
        <begin position="197"/>
        <end position="217"/>
    </location>
</feature>
<keyword evidence="3" id="KW-1185">Reference proteome</keyword>
<keyword evidence="1" id="KW-0812">Transmembrane</keyword>
<name>A0ABP8UTJ8_9ACTN</name>
<evidence type="ECO:0000313" key="2">
    <source>
        <dbReference type="EMBL" id="GAA4637733.1"/>
    </source>
</evidence>
<keyword evidence="1" id="KW-1133">Transmembrane helix</keyword>
<feature type="transmembrane region" description="Helical" evidence="1">
    <location>
        <begin position="126"/>
        <end position="146"/>
    </location>
</feature>
<evidence type="ECO:0000256" key="1">
    <source>
        <dbReference type="SAM" id="Phobius"/>
    </source>
</evidence>